<dbReference type="EMBL" id="CAJNOQ010005086">
    <property type="protein sequence ID" value="CAF1085640.1"/>
    <property type="molecule type" value="Genomic_DNA"/>
</dbReference>
<feature type="transmembrane region" description="Helical" evidence="1">
    <location>
        <begin position="159"/>
        <end position="183"/>
    </location>
</feature>
<proteinExistence type="predicted"/>
<dbReference type="Proteomes" id="UP000677228">
    <property type="component" value="Unassembled WGS sequence"/>
</dbReference>
<evidence type="ECO:0000313" key="4">
    <source>
        <dbReference type="EMBL" id="CAF3537209.1"/>
    </source>
</evidence>
<evidence type="ECO:0000313" key="6">
    <source>
        <dbReference type="Proteomes" id="UP000663829"/>
    </source>
</evidence>
<dbReference type="EMBL" id="CAJNOK010000499">
    <property type="protein sequence ID" value="CAF0757762.1"/>
    <property type="molecule type" value="Genomic_DNA"/>
</dbReference>
<dbReference type="EMBL" id="CAJOBA010000499">
    <property type="protein sequence ID" value="CAF3537209.1"/>
    <property type="molecule type" value="Genomic_DNA"/>
</dbReference>
<name>A0A814N521_9BILA</name>
<gene>
    <name evidence="3" type="ORF">GPM918_LOCUS17992</name>
    <name evidence="2" type="ORF">OVA965_LOCUS2381</name>
    <name evidence="5" type="ORF">SRO942_LOCUS17989</name>
    <name evidence="4" type="ORF">TMI583_LOCUS2381</name>
</gene>
<dbReference type="Proteomes" id="UP000682733">
    <property type="component" value="Unassembled WGS sequence"/>
</dbReference>
<dbReference type="AlphaFoldDB" id="A0A814N521"/>
<keyword evidence="1" id="KW-0472">Membrane</keyword>
<reference evidence="3" key="1">
    <citation type="submission" date="2021-02" db="EMBL/GenBank/DDBJ databases">
        <authorList>
            <person name="Nowell W R."/>
        </authorList>
    </citation>
    <scope>NUCLEOTIDE SEQUENCE</scope>
</reference>
<keyword evidence="1" id="KW-1133">Transmembrane helix</keyword>
<protein>
    <submittedName>
        <fullName evidence="3">Uncharacterized protein</fullName>
    </submittedName>
</protein>
<dbReference type="Proteomes" id="UP000663829">
    <property type="component" value="Unassembled WGS sequence"/>
</dbReference>
<accession>A0A814N521</accession>
<keyword evidence="6" id="KW-1185">Reference proteome</keyword>
<keyword evidence="1" id="KW-0812">Transmembrane</keyword>
<feature type="transmembrane region" description="Helical" evidence="1">
    <location>
        <begin position="129"/>
        <end position="153"/>
    </location>
</feature>
<evidence type="ECO:0000313" key="2">
    <source>
        <dbReference type="EMBL" id="CAF0757762.1"/>
    </source>
</evidence>
<comment type="caution">
    <text evidence="3">The sequence shown here is derived from an EMBL/GenBank/DDBJ whole genome shotgun (WGS) entry which is preliminary data.</text>
</comment>
<evidence type="ECO:0000313" key="3">
    <source>
        <dbReference type="EMBL" id="CAF1085640.1"/>
    </source>
</evidence>
<evidence type="ECO:0000313" key="5">
    <source>
        <dbReference type="EMBL" id="CAF3851222.1"/>
    </source>
</evidence>
<organism evidence="3 6">
    <name type="scientific">Didymodactylos carnosus</name>
    <dbReference type="NCBI Taxonomy" id="1234261"/>
    <lineage>
        <taxon>Eukaryota</taxon>
        <taxon>Metazoa</taxon>
        <taxon>Spiralia</taxon>
        <taxon>Gnathifera</taxon>
        <taxon>Rotifera</taxon>
        <taxon>Eurotatoria</taxon>
        <taxon>Bdelloidea</taxon>
        <taxon>Philodinida</taxon>
        <taxon>Philodinidae</taxon>
        <taxon>Didymodactylos</taxon>
    </lineage>
</organism>
<sequence>MEQTNGQQMQVQLTQQIDYFLKTIENDVRNSKTLTDIKYKKQCLSVCQKVRFEMYQIQLELVQQTKLKVEKALLLPETNEKSRQDLYETWQMVFDSMTERSDQIGGPIQLLLKNICDNDTDLKEKYSPLFLLGSGTVIMLLVLAVVSPVALVIPSLSPWLVTLGFNSVAAVVAAVTVATKIIYSKSESCSTREDSASVIDGSKVQEFALKLNDLVNTSKTEQHVWFSNELLENLLNDLKSTEIRLNELQAVQNNWTIICQPHSLVYQ</sequence>
<dbReference type="Proteomes" id="UP000681722">
    <property type="component" value="Unassembled WGS sequence"/>
</dbReference>
<dbReference type="EMBL" id="CAJOBC010005086">
    <property type="protein sequence ID" value="CAF3851222.1"/>
    <property type="molecule type" value="Genomic_DNA"/>
</dbReference>
<evidence type="ECO:0000256" key="1">
    <source>
        <dbReference type="SAM" id="Phobius"/>
    </source>
</evidence>